<proteinExistence type="predicted"/>
<accession>Q0ULJ3</accession>
<organism evidence="1 2">
    <name type="scientific">Phaeosphaeria nodorum (strain SN15 / ATCC MYA-4574 / FGSC 10173)</name>
    <name type="common">Glume blotch fungus</name>
    <name type="synonym">Parastagonospora nodorum</name>
    <dbReference type="NCBI Taxonomy" id="321614"/>
    <lineage>
        <taxon>Eukaryota</taxon>
        <taxon>Fungi</taxon>
        <taxon>Dikarya</taxon>
        <taxon>Ascomycota</taxon>
        <taxon>Pezizomycotina</taxon>
        <taxon>Dothideomycetes</taxon>
        <taxon>Pleosporomycetidae</taxon>
        <taxon>Pleosporales</taxon>
        <taxon>Pleosporineae</taxon>
        <taxon>Phaeosphaeriaceae</taxon>
        <taxon>Parastagonospora</taxon>
    </lineage>
</organism>
<reference evidence="2" key="1">
    <citation type="journal article" date="2007" name="Plant Cell">
        <title>Dothideomycete-plant interactions illuminated by genome sequencing and EST analysis of the wheat pathogen Stagonospora nodorum.</title>
        <authorList>
            <person name="Hane J.K."/>
            <person name="Lowe R.G."/>
            <person name="Solomon P.S."/>
            <person name="Tan K.C."/>
            <person name="Schoch C.L."/>
            <person name="Spatafora J.W."/>
            <person name="Crous P.W."/>
            <person name="Kodira C."/>
            <person name="Birren B.W."/>
            <person name="Galagan J.E."/>
            <person name="Torriani S.F."/>
            <person name="McDonald B.A."/>
            <person name="Oliver R.P."/>
        </authorList>
    </citation>
    <scope>NUCLEOTIDE SEQUENCE [LARGE SCALE GENOMIC DNA]</scope>
    <source>
        <strain evidence="2">SN15 / ATCC MYA-4574 / FGSC 10173</strain>
    </source>
</reference>
<dbReference type="AlphaFoldDB" id="Q0ULJ3"/>
<dbReference type="Proteomes" id="UP000001055">
    <property type="component" value="Unassembled WGS sequence"/>
</dbReference>
<gene>
    <name evidence="1" type="ORF">SNOG_07371</name>
</gene>
<evidence type="ECO:0000313" key="1">
    <source>
        <dbReference type="EMBL" id="EAT84837.1"/>
    </source>
</evidence>
<name>Q0ULJ3_PHANO</name>
<dbReference type="RefSeq" id="XP_001797708.1">
    <property type="nucleotide sequence ID" value="XM_001797656.1"/>
</dbReference>
<dbReference type="GeneID" id="5974601"/>
<protein>
    <submittedName>
        <fullName evidence="1">Uncharacterized protein</fullName>
    </submittedName>
</protein>
<dbReference type="InParanoid" id="Q0ULJ3"/>
<dbReference type="KEGG" id="pno:SNOG_07371"/>
<dbReference type="EMBL" id="CH445335">
    <property type="protein sequence ID" value="EAT84837.1"/>
    <property type="molecule type" value="Genomic_DNA"/>
</dbReference>
<evidence type="ECO:0000313" key="2">
    <source>
        <dbReference type="Proteomes" id="UP000001055"/>
    </source>
</evidence>
<sequence>MAGGVAFVSIGVRVGSLRGPLGGSEGGRGPGLDHLVEASMLISMIVLLAGWKQKKWERPLGSV</sequence>